<keyword evidence="3" id="KW-1003">Cell membrane</keyword>
<dbReference type="SUPFAM" id="SSF90123">
    <property type="entry name" value="ABC transporter transmembrane region"/>
    <property type="match status" value="1"/>
</dbReference>
<evidence type="ECO:0000259" key="10">
    <source>
        <dbReference type="PROSITE" id="PS50893"/>
    </source>
</evidence>
<name>A0A1C3E5A1_9PLAN</name>
<dbReference type="FunFam" id="3.40.50.300:FF:000221">
    <property type="entry name" value="Multidrug ABC transporter ATP-binding protein"/>
    <property type="match status" value="1"/>
</dbReference>
<keyword evidence="5" id="KW-0547">Nucleotide-binding</keyword>
<evidence type="ECO:0000256" key="3">
    <source>
        <dbReference type="ARBA" id="ARBA00022475"/>
    </source>
</evidence>
<dbReference type="PROSITE" id="PS50929">
    <property type="entry name" value="ABC_TM1F"/>
    <property type="match status" value="1"/>
</dbReference>
<organism evidence="12 13">
    <name type="scientific">Planctopirus hydrillae</name>
    <dbReference type="NCBI Taxonomy" id="1841610"/>
    <lineage>
        <taxon>Bacteria</taxon>
        <taxon>Pseudomonadati</taxon>
        <taxon>Planctomycetota</taxon>
        <taxon>Planctomycetia</taxon>
        <taxon>Planctomycetales</taxon>
        <taxon>Planctomycetaceae</taxon>
        <taxon>Planctopirus</taxon>
    </lineage>
</organism>
<dbReference type="InterPro" id="IPR039421">
    <property type="entry name" value="Type_1_exporter"/>
</dbReference>
<evidence type="ECO:0000256" key="2">
    <source>
        <dbReference type="ARBA" id="ARBA00022448"/>
    </source>
</evidence>
<gene>
    <name evidence="12" type="ORF">A6X21_11890</name>
</gene>
<dbReference type="Gene3D" id="3.40.50.300">
    <property type="entry name" value="P-loop containing nucleotide triphosphate hydrolases"/>
    <property type="match status" value="1"/>
</dbReference>
<dbReference type="OrthoDB" id="9762778at2"/>
<evidence type="ECO:0000256" key="6">
    <source>
        <dbReference type="ARBA" id="ARBA00022840"/>
    </source>
</evidence>
<dbReference type="Pfam" id="PF00664">
    <property type="entry name" value="ABC_membrane"/>
    <property type="match status" value="1"/>
</dbReference>
<accession>A0A1C3E5A1</accession>
<comment type="subcellular location">
    <subcellularLocation>
        <location evidence="1">Cell membrane</location>
        <topology evidence="1">Multi-pass membrane protein</topology>
    </subcellularLocation>
</comment>
<keyword evidence="2" id="KW-0813">Transport</keyword>
<dbReference type="PROSITE" id="PS00211">
    <property type="entry name" value="ABC_TRANSPORTER_1"/>
    <property type="match status" value="1"/>
</dbReference>
<dbReference type="GO" id="GO:0034040">
    <property type="term" value="F:ATPase-coupled lipid transmembrane transporter activity"/>
    <property type="evidence" value="ECO:0007669"/>
    <property type="project" value="TreeGrafter"/>
</dbReference>
<feature type="transmembrane region" description="Helical" evidence="9">
    <location>
        <begin position="166"/>
        <end position="187"/>
    </location>
</feature>
<reference evidence="12 13" key="1">
    <citation type="submission" date="2016-05" db="EMBL/GenBank/DDBJ databases">
        <title>Genomic and physiological characterization of Planctopirus sp. isolated from fresh water lake.</title>
        <authorList>
            <person name="Subhash Y."/>
            <person name="Ramana C."/>
        </authorList>
    </citation>
    <scope>NUCLEOTIDE SEQUENCE [LARGE SCALE GENOMIC DNA]</scope>
    <source>
        <strain evidence="12 13">JC280</strain>
    </source>
</reference>
<dbReference type="EMBL" id="LYDR01000152">
    <property type="protein sequence ID" value="ODA28426.1"/>
    <property type="molecule type" value="Genomic_DNA"/>
</dbReference>
<evidence type="ECO:0000256" key="8">
    <source>
        <dbReference type="ARBA" id="ARBA00023136"/>
    </source>
</evidence>
<feature type="transmembrane region" description="Helical" evidence="9">
    <location>
        <begin position="53"/>
        <end position="76"/>
    </location>
</feature>
<evidence type="ECO:0000313" key="13">
    <source>
        <dbReference type="Proteomes" id="UP000094828"/>
    </source>
</evidence>
<dbReference type="Proteomes" id="UP000094828">
    <property type="component" value="Unassembled WGS sequence"/>
</dbReference>
<dbReference type="InterPro" id="IPR036640">
    <property type="entry name" value="ABC1_TM_sf"/>
</dbReference>
<feature type="domain" description="ABC transmembrane type-1" evidence="11">
    <location>
        <begin position="53"/>
        <end position="336"/>
    </location>
</feature>
<keyword evidence="7 9" id="KW-1133">Transmembrane helix</keyword>
<sequence>MKTSAPQAIIGDLQGLTQVVRKEESEAQTRPLDFRLISRILTYMRPYAAKRNALLVAVVLRAIQLPALTWAIALTINGPVTARDIPGVWLAAGGFFLLALSTQFVMHFRQRYALELGELVVQDLRNELFAHLQNMPLSFFNRTKVGRIISRMISDMEDVRVGVQEVLFVSLVAFGQLLVAAACMLYYDVGLFLLVLGMAPILWLTNRYFHKLMSELLRQLRESFSRVTATLAESVLGVRVTQGFSRQDENARLFKLLVKDHSKYNTRVMQAQGLFLPLLEFNSQFFAVLLLIVGSYRVLQPDSTLTIGELVGFFFMANMFFSPIQILGNQYNQALTAMAGAERLFALLDTPPEWTDLPDARPLPDVRGHVEFDNVWFSYEPGRPVLKGINFKAEPGETIALVGHTGSGKTSIINLVARFWLPDSGQIRVDGVDLRGVTSESLHQQIGIVLQTNFLFAGTVLDNIRFSRPDASLEEVERVCRQLGCWEEFSGLSQGLETPVGERGAQLSLGQRQMVCFARALLANPRILILDEATSSIDIVTEIRLQQALKVVMQGRTCFVVAHRLSTIREASTILVLDHGEIIERGNHHQLIARQGHYARLYERFSRAVTLPPAG</sequence>
<dbReference type="Pfam" id="PF00005">
    <property type="entry name" value="ABC_tran"/>
    <property type="match status" value="1"/>
</dbReference>
<evidence type="ECO:0000256" key="9">
    <source>
        <dbReference type="SAM" id="Phobius"/>
    </source>
</evidence>
<dbReference type="PANTHER" id="PTHR24221">
    <property type="entry name" value="ATP-BINDING CASSETTE SUB-FAMILY B"/>
    <property type="match status" value="1"/>
</dbReference>
<keyword evidence="8 9" id="KW-0472">Membrane</keyword>
<dbReference type="Gene3D" id="1.20.1560.10">
    <property type="entry name" value="ABC transporter type 1, transmembrane domain"/>
    <property type="match status" value="1"/>
</dbReference>
<comment type="caution">
    <text evidence="12">The sequence shown here is derived from an EMBL/GenBank/DDBJ whole genome shotgun (WGS) entry which is preliminary data.</text>
</comment>
<feature type="transmembrane region" description="Helical" evidence="9">
    <location>
        <begin position="193"/>
        <end position="209"/>
    </location>
</feature>
<proteinExistence type="predicted"/>
<dbReference type="PANTHER" id="PTHR24221:SF654">
    <property type="entry name" value="ATP-BINDING CASSETTE SUB-FAMILY B MEMBER 6"/>
    <property type="match status" value="1"/>
</dbReference>
<dbReference type="RefSeq" id="WP_068851471.1">
    <property type="nucleotide sequence ID" value="NZ_LYDR01000152.1"/>
</dbReference>
<evidence type="ECO:0000313" key="12">
    <source>
        <dbReference type="EMBL" id="ODA28426.1"/>
    </source>
</evidence>
<evidence type="ECO:0000259" key="11">
    <source>
        <dbReference type="PROSITE" id="PS50929"/>
    </source>
</evidence>
<dbReference type="SMART" id="SM00382">
    <property type="entry name" value="AAA"/>
    <property type="match status" value="1"/>
</dbReference>
<dbReference type="SUPFAM" id="SSF52540">
    <property type="entry name" value="P-loop containing nucleoside triphosphate hydrolases"/>
    <property type="match status" value="1"/>
</dbReference>
<feature type="transmembrane region" description="Helical" evidence="9">
    <location>
        <begin position="88"/>
        <end position="106"/>
    </location>
</feature>
<keyword evidence="13" id="KW-1185">Reference proteome</keyword>
<protein>
    <submittedName>
        <fullName evidence="12">Sugar ABC transporter</fullName>
    </submittedName>
</protein>
<dbReference type="PROSITE" id="PS50893">
    <property type="entry name" value="ABC_TRANSPORTER_2"/>
    <property type="match status" value="1"/>
</dbReference>
<feature type="domain" description="ABC transporter" evidence="10">
    <location>
        <begin position="370"/>
        <end position="604"/>
    </location>
</feature>
<dbReference type="InterPro" id="IPR027417">
    <property type="entry name" value="P-loop_NTPase"/>
</dbReference>
<dbReference type="AlphaFoldDB" id="A0A1C3E5A1"/>
<dbReference type="STRING" id="1841610.A6X21_11890"/>
<feature type="transmembrane region" description="Helical" evidence="9">
    <location>
        <begin position="274"/>
        <end position="298"/>
    </location>
</feature>
<dbReference type="GO" id="GO:0140359">
    <property type="term" value="F:ABC-type transporter activity"/>
    <property type="evidence" value="ECO:0007669"/>
    <property type="project" value="InterPro"/>
</dbReference>
<evidence type="ECO:0000256" key="4">
    <source>
        <dbReference type="ARBA" id="ARBA00022692"/>
    </source>
</evidence>
<dbReference type="CDD" id="cd07346">
    <property type="entry name" value="ABC_6TM_exporters"/>
    <property type="match status" value="1"/>
</dbReference>
<evidence type="ECO:0000256" key="7">
    <source>
        <dbReference type="ARBA" id="ARBA00022989"/>
    </source>
</evidence>
<dbReference type="CDD" id="cd03254">
    <property type="entry name" value="ABCC_Glucan_exporter_like"/>
    <property type="match status" value="1"/>
</dbReference>
<dbReference type="GO" id="GO:0016887">
    <property type="term" value="F:ATP hydrolysis activity"/>
    <property type="evidence" value="ECO:0007669"/>
    <property type="project" value="InterPro"/>
</dbReference>
<dbReference type="GO" id="GO:0005524">
    <property type="term" value="F:ATP binding"/>
    <property type="evidence" value="ECO:0007669"/>
    <property type="project" value="UniProtKB-KW"/>
</dbReference>
<evidence type="ECO:0000256" key="5">
    <source>
        <dbReference type="ARBA" id="ARBA00022741"/>
    </source>
</evidence>
<dbReference type="GO" id="GO:0005886">
    <property type="term" value="C:plasma membrane"/>
    <property type="evidence" value="ECO:0007669"/>
    <property type="project" value="UniProtKB-SubCell"/>
</dbReference>
<keyword evidence="6" id="KW-0067">ATP-binding</keyword>
<dbReference type="InterPro" id="IPR003439">
    <property type="entry name" value="ABC_transporter-like_ATP-bd"/>
</dbReference>
<dbReference type="InterPro" id="IPR011527">
    <property type="entry name" value="ABC1_TM_dom"/>
</dbReference>
<keyword evidence="4 9" id="KW-0812">Transmembrane</keyword>
<evidence type="ECO:0000256" key="1">
    <source>
        <dbReference type="ARBA" id="ARBA00004651"/>
    </source>
</evidence>
<feature type="transmembrane region" description="Helical" evidence="9">
    <location>
        <begin position="310"/>
        <end position="328"/>
    </location>
</feature>
<dbReference type="InterPro" id="IPR003593">
    <property type="entry name" value="AAA+_ATPase"/>
</dbReference>
<dbReference type="InterPro" id="IPR017871">
    <property type="entry name" value="ABC_transporter-like_CS"/>
</dbReference>